<keyword evidence="4" id="KW-1185">Reference proteome</keyword>
<evidence type="ECO:0000313" key="3">
    <source>
        <dbReference type="EMBL" id="TKA62546.1"/>
    </source>
</evidence>
<comment type="caution">
    <text evidence="3">The sequence shown here is derived from an EMBL/GenBank/DDBJ whole genome shotgun (WGS) entry which is preliminary data.</text>
</comment>
<feature type="compositionally biased region" description="Basic and acidic residues" evidence="1">
    <location>
        <begin position="167"/>
        <end position="183"/>
    </location>
</feature>
<evidence type="ECO:0000256" key="2">
    <source>
        <dbReference type="SAM" id="Phobius"/>
    </source>
</evidence>
<dbReference type="AlphaFoldDB" id="A0A4U0WJY1"/>
<dbReference type="OrthoDB" id="5425637at2759"/>
<feature type="non-terminal residue" evidence="3">
    <location>
        <position position="1"/>
    </location>
</feature>
<keyword evidence="2" id="KW-1133">Transmembrane helix</keyword>
<organism evidence="3 4">
    <name type="scientific">Cryomyces minteri</name>
    <dbReference type="NCBI Taxonomy" id="331657"/>
    <lineage>
        <taxon>Eukaryota</taxon>
        <taxon>Fungi</taxon>
        <taxon>Dikarya</taxon>
        <taxon>Ascomycota</taxon>
        <taxon>Pezizomycotina</taxon>
        <taxon>Dothideomycetes</taxon>
        <taxon>Dothideomycetes incertae sedis</taxon>
        <taxon>Cryomyces</taxon>
    </lineage>
</organism>
<feature type="transmembrane region" description="Helical" evidence="2">
    <location>
        <begin position="77"/>
        <end position="110"/>
    </location>
</feature>
<keyword evidence="2" id="KW-0472">Membrane</keyword>
<name>A0A4U0WJY1_9PEZI</name>
<dbReference type="Proteomes" id="UP000308768">
    <property type="component" value="Unassembled WGS sequence"/>
</dbReference>
<evidence type="ECO:0000313" key="4">
    <source>
        <dbReference type="Proteomes" id="UP000308768"/>
    </source>
</evidence>
<protein>
    <submittedName>
        <fullName evidence="3">Uncharacterized protein</fullName>
    </submittedName>
</protein>
<proteinExistence type="predicted"/>
<reference evidence="3 4" key="1">
    <citation type="submission" date="2017-03" db="EMBL/GenBank/DDBJ databases">
        <title>Genomes of endolithic fungi from Antarctica.</title>
        <authorList>
            <person name="Coleine C."/>
            <person name="Masonjones S."/>
            <person name="Stajich J.E."/>
        </authorList>
    </citation>
    <scope>NUCLEOTIDE SEQUENCE [LARGE SCALE GENOMIC DNA]</scope>
    <source>
        <strain evidence="3 4">CCFEE 5187</strain>
    </source>
</reference>
<dbReference type="EMBL" id="NAJN01001543">
    <property type="protein sequence ID" value="TKA62546.1"/>
    <property type="molecule type" value="Genomic_DNA"/>
</dbReference>
<evidence type="ECO:0000256" key="1">
    <source>
        <dbReference type="SAM" id="MobiDB-lite"/>
    </source>
</evidence>
<feature type="region of interest" description="Disordered" evidence="1">
    <location>
        <begin position="154"/>
        <end position="183"/>
    </location>
</feature>
<accession>A0A4U0WJY1</accession>
<gene>
    <name evidence="3" type="ORF">B0A49_09907</name>
</gene>
<sequence>AATNTVTVTVHVLSTDPPSSSATLSSTPAPTGAVVSAAAVAFSTLAPPAADDSGSGIDTNAGAVGSSAGAFSLSKGGLAAIIVVIVVVVVFGADGMACEKALSAVLFFLAKRRQWNIRASIRQSARRLTGKFDSTKNSLSKNRAQARRGIRLDSTATGPMSTMGGRGEVRAGGRGGVRGDVEKNGSQAKISAFEVETPREAKADWREKVFGFKGTK</sequence>
<keyword evidence="2" id="KW-0812">Transmembrane</keyword>